<comment type="caution">
    <text evidence="2">The sequence shown here is derived from an EMBL/GenBank/DDBJ whole genome shotgun (WGS) entry which is preliminary data.</text>
</comment>
<evidence type="ECO:0000313" key="3">
    <source>
        <dbReference type="Proteomes" id="UP000249056"/>
    </source>
</evidence>
<keyword evidence="3" id="KW-1185">Reference proteome</keyword>
<dbReference type="OrthoDB" id="4838614at2759"/>
<evidence type="ECO:0000256" key="1">
    <source>
        <dbReference type="SAM" id="MobiDB-lite"/>
    </source>
</evidence>
<gene>
    <name evidence="2" type="ORF">DID88_010237</name>
</gene>
<dbReference type="AlphaFoldDB" id="A0A395IKL7"/>
<accession>A0A395IKL7</accession>
<evidence type="ECO:0000313" key="2">
    <source>
        <dbReference type="EMBL" id="RAL60912.1"/>
    </source>
</evidence>
<sequence>MAVNNPEKAPETEKPKSITTSKEGDADSIATPDSTGSMEVTFDVTYDLEAYLEEFSRLTRKGKFYAAIELFHACPPDLKNHPEFILDFVDTLLRQGAYKALVDFAVGEESGLMTRLSDCGVMPMYYCSHKW</sequence>
<dbReference type="EMBL" id="QKRW01000036">
    <property type="protein sequence ID" value="RAL60912.1"/>
    <property type="molecule type" value="Genomic_DNA"/>
</dbReference>
<organism evidence="2 3">
    <name type="scientific">Monilinia fructigena</name>
    <dbReference type="NCBI Taxonomy" id="38457"/>
    <lineage>
        <taxon>Eukaryota</taxon>
        <taxon>Fungi</taxon>
        <taxon>Dikarya</taxon>
        <taxon>Ascomycota</taxon>
        <taxon>Pezizomycotina</taxon>
        <taxon>Leotiomycetes</taxon>
        <taxon>Helotiales</taxon>
        <taxon>Sclerotiniaceae</taxon>
        <taxon>Monilinia</taxon>
    </lineage>
</organism>
<name>A0A395IKL7_9HELO</name>
<dbReference type="Proteomes" id="UP000249056">
    <property type="component" value="Unassembled WGS sequence"/>
</dbReference>
<reference evidence="2 3" key="1">
    <citation type="submission" date="2018-06" db="EMBL/GenBank/DDBJ databases">
        <title>Genome Sequence of the Brown Rot Fungal Pathogen Monilinia fructigena.</title>
        <authorList>
            <person name="Landi L."/>
            <person name="De Miccolis Angelini R.M."/>
            <person name="Pollastro S."/>
            <person name="Abate D."/>
            <person name="Faretra F."/>
            <person name="Romanazzi G."/>
        </authorList>
    </citation>
    <scope>NUCLEOTIDE SEQUENCE [LARGE SCALE GENOMIC DNA]</scope>
    <source>
        <strain evidence="2 3">Mfrg269</strain>
    </source>
</reference>
<proteinExistence type="predicted"/>
<feature type="region of interest" description="Disordered" evidence="1">
    <location>
        <begin position="1"/>
        <end position="36"/>
    </location>
</feature>
<protein>
    <submittedName>
        <fullName evidence="2">Uncharacterized protein</fullName>
    </submittedName>
</protein>